<dbReference type="PhylomeDB" id="E9GUY8"/>
<feature type="coiled-coil region" evidence="1">
    <location>
        <begin position="131"/>
        <end position="158"/>
    </location>
</feature>
<evidence type="ECO:0000313" key="3">
    <source>
        <dbReference type="Proteomes" id="UP000000305"/>
    </source>
</evidence>
<sequence>MSVASEQTTKWTSSKESAAIAIGHIVFDTFLEDVAPYLRTFIDSNKIRPNWTSVLDAYELRNLILDKCSADCFIIPPGTPNETELIRILERAMDGRHAVSHHEQENVFYNWEQHLKDYVYILTAIHCPDLAARVQTRLDQLTTSRDQAKKQFSALTARRVTTVHRSFLQAKKSPQLKGKPGKWPRTNSRWLKGMCPSQTIGDAFRFRLKNKVHKILP</sequence>
<evidence type="ECO:0000256" key="1">
    <source>
        <dbReference type="SAM" id="Coils"/>
    </source>
</evidence>
<dbReference type="InParanoid" id="E9GUY8"/>
<gene>
    <name evidence="2" type="ORF">DAPPUDRAFT_106799</name>
</gene>
<reference evidence="2 3" key="1">
    <citation type="journal article" date="2011" name="Science">
        <title>The ecoresponsive genome of Daphnia pulex.</title>
        <authorList>
            <person name="Colbourne J.K."/>
            <person name="Pfrender M.E."/>
            <person name="Gilbert D."/>
            <person name="Thomas W.K."/>
            <person name="Tucker A."/>
            <person name="Oakley T.H."/>
            <person name="Tokishita S."/>
            <person name="Aerts A."/>
            <person name="Arnold G.J."/>
            <person name="Basu M.K."/>
            <person name="Bauer D.J."/>
            <person name="Caceres C.E."/>
            <person name="Carmel L."/>
            <person name="Casola C."/>
            <person name="Choi J.H."/>
            <person name="Detter J.C."/>
            <person name="Dong Q."/>
            <person name="Dusheyko S."/>
            <person name="Eads B.D."/>
            <person name="Frohlich T."/>
            <person name="Geiler-Samerotte K.A."/>
            <person name="Gerlach D."/>
            <person name="Hatcher P."/>
            <person name="Jogdeo S."/>
            <person name="Krijgsveld J."/>
            <person name="Kriventseva E.V."/>
            <person name="Kultz D."/>
            <person name="Laforsch C."/>
            <person name="Lindquist E."/>
            <person name="Lopez J."/>
            <person name="Manak J.R."/>
            <person name="Muller J."/>
            <person name="Pangilinan J."/>
            <person name="Patwardhan R.P."/>
            <person name="Pitluck S."/>
            <person name="Pritham E.J."/>
            <person name="Rechtsteiner A."/>
            <person name="Rho M."/>
            <person name="Rogozin I.B."/>
            <person name="Sakarya O."/>
            <person name="Salamov A."/>
            <person name="Schaack S."/>
            <person name="Shapiro H."/>
            <person name="Shiga Y."/>
            <person name="Skalitzky C."/>
            <person name="Smith Z."/>
            <person name="Souvorov A."/>
            <person name="Sung W."/>
            <person name="Tang Z."/>
            <person name="Tsuchiya D."/>
            <person name="Tu H."/>
            <person name="Vos H."/>
            <person name="Wang M."/>
            <person name="Wolf Y.I."/>
            <person name="Yamagata H."/>
            <person name="Yamada T."/>
            <person name="Ye Y."/>
            <person name="Shaw J.R."/>
            <person name="Andrews J."/>
            <person name="Crease T.J."/>
            <person name="Tang H."/>
            <person name="Lucas S.M."/>
            <person name="Robertson H.M."/>
            <person name="Bork P."/>
            <person name="Koonin E.V."/>
            <person name="Zdobnov E.M."/>
            <person name="Grigoriev I.V."/>
            <person name="Lynch M."/>
            <person name="Boore J.L."/>
        </authorList>
    </citation>
    <scope>NUCLEOTIDE SEQUENCE [LARGE SCALE GENOMIC DNA]</scope>
</reference>
<protein>
    <submittedName>
        <fullName evidence="2">Uncharacterized protein</fullName>
    </submittedName>
</protein>
<proteinExistence type="predicted"/>
<accession>E9GUY8</accession>
<keyword evidence="1" id="KW-0175">Coiled coil</keyword>
<name>E9GUY8_DAPPU</name>
<dbReference type="AlphaFoldDB" id="E9GUY8"/>
<evidence type="ECO:0000313" key="2">
    <source>
        <dbReference type="EMBL" id="EFX76571.1"/>
    </source>
</evidence>
<dbReference type="HOGENOM" id="CLU_1273403_0_0_1"/>
<dbReference type="KEGG" id="dpx:DAPPUDRAFT_106799"/>
<dbReference type="EMBL" id="GL732567">
    <property type="protein sequence ID" value="EFX76571.1"/>
    <property type="molecule type" value="Genomic_DNA"/>
</dbReference>
<dbReference type="Proteomes" id="UP000000305">
    <property type="component" value="Unassembled WGS sequence"/>
</dbReference>
<keyword evidence="3" id="KW-1185">Reference proteome</keyword>
<organism evidence="2 3">
    <name type="scientific">Daphnia pulex</name>
    <name type="common">Water flea</name>
    <dbReference type="NCBI Taxonomy" id="6669"/>
    <lineage>
        <taxon>Eukaryota</taxon>
        <taxon>Metazoa</taxon>
        <taxon>Ecdysozoa</taxon>
        <taxon>Arthropoda</taxon>
        <taxon>Crustacea</taxon>
        <taxon>Branchiopoda</taxon>
        <taxon>Diplostraca</taxon>
        <taxon>Cladocera</taxon>
        <taxon>Anomopoda</taxon>
        <taxon>Daphniidae</taxon>
        <taxon>Daphnia</taxon>
    </lineage>
</organism>